<dbReference type="AlphaFoldDB" id="A0A0A9AFU4"/>
<dbReference type="EMBL" id="GBRH01247351">
    <property type="protein sequence ID" value="JAD50544.1"/>
    <property type="molecule type" value="Transcribed_RNA"/>
</dbReference>
<evidence type="ECO:0000313" key="1">
    <source>
        <dbReference type="EMBL" id="JAD50544.1"/>
    </source>
</evidence>
<reference evidence="1" key="1">
    <citation type="submission" date="2014-09" db="EMBL/GenBank/DDBJ databases">
        <authorList>
            <person name="Magalhaes I.L.F."/>
            <person name="Oliveira U."/>
            <person name="Santos F.R."/>
            <person name="Vidigal T.H.D.A."/>
            <person name="Brescovit A.D."/>
            <person name="Santos A.J."/>
        </authorList>
    </citation>
    <scope>NUCLEOTIDE SEQUENCE</scope>
    <source>
        <tissue evidence="1">Shoot tissue taken approximately 20 cm above the soil surface</tissue>
    </source>
</reference>
<protein>
    <submittedName>
        <fullName evidence="1">Uncharacterized protein</fullName>
    </submittedName>
</protein>
<organism evidence="1">
    <name type="scientific">Arundo donax</name>
    <name type="common">Giant reed</name>
    <name type="synonym">Donax arundinaceus</name>
    <dbReference type="NCBI Taxonomy" id="35708"/>
    <lineage>
        <taxon>Eukaryota</taxon>
        <taxon>Viridiplantae</taxon>
        <taxon>Streptophyta</taxon>
        <taxon>Embryophyta</taxon>
        <taxon>Tracheophyta</taxon>
        <taxon>Spermatophyta</taxon>
        <taxon>Magnoliopsida</taxon>
        <taxon>Liliopsida</taxon>
        <taxon>Poales</taxon>
        <taxon>Poaceae</taxon>
        <taxon>PACMAD clade</taxon>
        <taxon>Arundinoideae</taxon>
        <taxon>Arundineae</taxon>
        <taxon>Arundo</taxon>
    </lineage>
</organism>
<accession>A0A0A9AFU4</accession>
<sequence>MLRILEEVFAVLCCLHKLSTSLLVIDKLALLIF</sequence>
<name>A0A0A9AFU4_ARUDO</name>
<proteinExistence type="predicted"/>
<reference evidence="1" key="2">
    <citation type="journal article" date="2015" name="Data Brief">
        <title>Shoot transcriptome of the giant reed, Arundo donax.</title>
        <authorList>
            <person name="Barrero R.A."/>
            <person name="Guerrero F.D."/>
            <person name="Moolhuijzen P."/>
            <person name="Goolsby J.A."/>
            <person name="Tidwell J."/>
            <person name="Bellgard S.E."/>
            <person name="Bellgard M.I."/>
        </authorList>
    </citation>
    <scope>NUCLEOTIDE SEQUENCE</scope>
    <source>
        <tissue evidence="1">Shoot tissue taken approximately 20 cm above the soil surface</tissue>
    </source>
</reference>